<reference evidence="1" key="2">
    <citation type="submission" date="2020-05" db="UniProtKB">
        <authorList>
            <consortium name="EnsemblMetazoa"/>
        </authorList>
    </citation>
    <scope>IDENTIFICATION</scope>
    <source>
        <strain evidence="1">IAEA</strain>
    </source>
</reference>
<dbReference type="EnsemblMetazoa" id="GPPI016376-RA">
    <property type="protein sequence ID" value="GPPI016376-PA"/>
    <property type="gene ID" value="GPPI016376"/>
</dbReference>
<dbReference type="EMBL" id="JXJN01007399">
    <property type="status" value="NOT_ANNOTATED_CDS"/>
    <property type="molecule type" value="Genomic_DNA"/>
</dbReference>
<dbReference type="VEuPathDB" id="VectorBase:GPPI016376"/>
<accession>A0A1B0B242</accession>
<dbReference type="AlphaFoldDB" id="A0A1B0B242"/>
<dbReference type="Proteomes" id="UP000092460">
    <property type="component" value="Unassembled WGS sequence"/>
</dbReference>
<reference evidence="2" key="1">
    <citation type="submission" date="2015-01" db="EMBL/GenBank/DDBJ databases">
        <authorList>
            <person name="Aksoy S."/>
            <person name="Warren W."/>
            <person name="Wilson R.K."/>
        </authorList>
    </citation>
    <scope>NUCLEOTIDE SEQUENCE [LARGE SCALE GENOMIC DNA]</scope>
    <source>
        <strain evidence="2">IAEA</strain>
    </source>
</reference>
<organism evidence="1 2">
    <name type="scientific">Glossina palpalis gambiensis</name>
    <dbReference type="NCBI Taxonomy" id="67801"/>
    <lineage>
        <taxon>Eukaryota</taxon>
        <taxon>Metazoa</taxon>
        <taxon>Ecdysozoa</taxon>
        <taxon>Arthropoda</taxon>
        <taxon>Hexapoda</taxon>
        <taxon>Insecta</taxon>
        <taxon>Pterygota</taxon>
        <taxon>Neoptera</taxon>
        <taxon>Endopterygota</taxon>
        <taxon>Diptera</taxon>
        <taxon>Brachycera</taxon>
        <taxon>Muscomorpha</taxon>
        <taxon>Hippoboscoidea</taxon>
        <taxon>Glossinidae</taxon>
        <taxon>Glossina</taxon>
    </lineage>
</organism>
<proteinExistence type="predicted"/>
<protein>
    <submittedName>
        <fullName evidence="1">Uncharacterized protein</fullName>
    </submittedName>
</protein>
<evidence type="ECO:0000313" key="1">
    <source>
        <dbReference type="EnsemblMetazoa" id="GPPI016376-PA"/>
    </source>
</evidence>
<evidence type="ECO:0000313" key="2">
    <source>
        <dbReference type="Proteomes" id="UP000092460"/>
    </source>
</evidence>
<name>A0A1B0B242_9MUSC</name>
<sequence>MGPPLTAALCEDARIYYTVALVCKEYLLLLFGASPQYSSLLRIFRNITKFYILSQLDDFVDNALMKSYFLRIHISVIVLWEIKLVMRIKEPILLDDAIAYLRLETIEIEENFIHASQKL</sequence>
<keyword evidence="2" id="KW-1185">Reference proteome</keyword>